<dbReference type="NCBIfam" id="TIGR00675">
    <property type="entry name" value="dcm"/>
    <property type="match status" value="1"/>
</dbReference>
<dbReference type="PANTHER" id="PTHR46098:SF1">
    <property type="entry name" value="TRNA (CYTOSINE(38)-C(5))-METHYLTRANSFERASE"/>
    <property type="match status" value="1"/>
</dbReference>
<dbReference type="PROSITE" id="PS51679">
    <property type="entry name" value="SAM_MT_C5"/>
    <property type="match status" value="1"/>
</dbReference>
<dbReference type="GO" id="GO:0032259">
    <property type="term" value="P:methylation"/>
    <property type="evidence" value="ECO:0007669"/>
    <property type="project" value="UniProtKB-KW"/>
</dbReference>
<accession>X0UIP4</accession>
<dbReference type="AlphaFoldDB" id="X0UIP4"/>
<evidence type="ECO:0008006" key="5">
    <source>
        <dbReference type="Google" id="ProtNLM"/>
    </source>
</evidence>
<protein>
    <recommendedName>
        <fullName evidence="5">DNA (cytosine-5-)-methyltransferase</fullName>
    </recommendedName>
</protein>
<evidence type="ECO:0000256" key="2">
    <source>
        <dbReference type="ARBA" id="ARBA00022679"/>
    </source>
</evidence>
<sequence>MPRSRRRASLLRVGTDCSGIEAPIQALQNLRVPFRHVFSSETDKSCIATIRANYSPDIIFGETDGPFPEGDIRKRRVESVPEVDLYVCGFPCQPFSIRGARKGLRDLRGDVFESGCLPVIRAKKPRLFILENVAGLMSTNGGSDWRRLKRLLGTLCDYHLWWGILNTKDFGLPQNRPRLYIVGSRAGPLELPPPRSERWLDLSKIVNQRATEKDECCASHRQRLEAAASHGAIFANLGNGSA</sequence>
<dbReference type="Gene3D" id="3.40.50.150">
    <property type="entry name" value="Vaccinia Virus protein VP39"/>
    <property type="match status" value="1"/>
</dbReference>
<name>X0UIP4_9ZZZZ</name>
<dbReference type="InterPro" id="IPR001525">
    <property type="entry name" value="C5_MeTfrase"/>
</dbReference>
<dbReference type="SUPFAM" id="SSF53335">
    <property type="entry name" value="S-adenosyl-L-methionine-dependent methyltransferases"/>
    <property type="match status" value="1"/>
</dbReference>
<dbReference type="Pfam" id="PF00145">
    <property type="entry name" value="DNA_methylase"/>
    <property type="match status" value="1"/>
</dbReference>
<evidence type="ECO:0000256" key="3">
    <source>
        <dbReference type="ARBA" id="ARBA00022691"/>
    </source>
</evidence>
<feature type="non-terminal residue" evidence="4">
    <location>
        <position position="242"/>
    </location>
</feature>
<dbReference type="InterPro" id="IPR050750">
    <property type="entry name" value="C5-MTase"/>
</dbReference>
<evidence type="ECO:0000256" key="1">
    <source>
        <dbReference type="ARBA" id="ARBA00022603"/>
    </source>
</evidence>
<keyword evidence="2" id="KW-0808">Transferase</keyword>
<dbReference type="EMBL" id="BARS01028179">
    <property type="protein sequence ID" value="GAG05450.1"/>
    <property type="molecule type" value="Genomic_DNA"/>
</dbReference>
<reference evidence="4" key="1">
    <citation type="journal article" date="2014" name="Front. Microbiol.">
        <title>High frequency of phylogenetically diverse reductive dehalogenase-homologous genes in deep subseafloor sedimentary metagenomes.</title>
        <authorList>
            <person name="Kawai M."/>
            <person name="Futagami T."/>
            <person name="Toyoda A."/>
            <person name="Takaki Y."/>
            <person name="Nishi S."/>
            <person name="Hori S."/>
            <person name="Arai W."/>
            <person name="Tsubouchi T."/>
            <person name="Morono Y."/>
            <person name="Uchiyama I."/>
            <person name="Ito T."/>
            <person name="Fujiyama A."/>
            <person name="Inagaki F."/>
            <person name="Takami H."/>
        </authorList>
    </citation>
    <scope>NUCLEOTIDE SEQUENCE</scope>
    <source>
        <strain evidence="4">Expedition CK06-06</strain>
    </source>
</reference>
<gene>
    <name evidence="4" type="ORF">S01H1_44192</name>
</gene>
<keyword evidence="3" id="KW-0949">S-adenosyl-L-methionine</keyword>
<comment type="caution">
    <text evidence="4">The sequence shown here is derived from an EMBL/GenBank/DDBJ whole genome shotgun (WGS) entry which is preliminary data.</text>
</comment>
<dbReference type="InterPro" id="IPR029063">
    <property type="entry name" value="SAM-dependent_MTases_sf"/>
</dbReference>
<evidence type="ECO:0000313" key="4">
    <source>
        <dbReference type="EMBL" id="GAG05450.1"/>
    </source>
</evidence>
<proteinExistence type="predicted"/>
<dbReference type="PANTHER" id="PTHR46098">
    <property type="entry name" value="TRNA (CYTOSINE(38)-C(5))-METHYLTRANSFERASE"/>
    <property type="match status" value="1"/>
</dbReference>
<organism evidence="4">
    <name type="scientific">marine sediment metagenome</name>
    <dbReference type="NCBI Taxonomy" id="412755"/>
    <lineage>
        <taxon>unclassified sequences</taxon>
        <taxon>metagenomes</taxon>
        <taxon>ecological metagenomes</taxon>
    </lineage>
</organism>
<keyword evidence="1" id="KW-0489">Methyltransferase</keyword>
<dbReference type="PRINTS" id="PR00105">
    <property type="entry name" value="C5METTRFRASE"/>
</dbReference>
<dbReference type="GO" id="GO:0008168">
    <property type="term" value="F:methyltransferase activity"/>
    <property type="evidence" value="ECO:0007669"/>
    <property type="project" value="UniProtKB-KW"/>
</dbReference>